<evidence type="ECO:0000313" key="3">
    <source>
        <dbReference type="Proteomes" id="UP001302652"/>
    </source>
</evidence>
<dbReference type="EMBL" id="CP136511">
    <property type="protein sequence ID" value="WOD13463.1"/>
    <property type="molecule type" value="Genomic_DNA"/>
</dbReference>
<sequence>MSTIEAMTQKSTGHPHDAAPRSRAAWRRGTSTIQTEDAVRNLSEDN</sequence>
<name>A0ABZ0EB67_9BURK</name>
<keyword evidence="3" id="KW-1185">Reference proteome</keyword>
<feature type="compositionally biased region" description="Polar residues" evidence="1">
    <location>
        <begin position="1"/>
        <end position="12"/>
    </location>
</feature>
<feature type="region of interest" description="Disordered" evidence="1">
    <location>
        <begin position="1"/>
        <end position="46"/>
    </location>
</feature>
<reference evidence="2 3" key="1">
    <citation type="submission" date="2023-10" db="EMBL/GenBank/DDBJ databases">
        <title>Surface-active antibiotics is a multifunctional adaptation for post-fire microbes.</title>
        <authorList>
            <person name="Liu M.D."/>
            <person name="Du Y."/>
            <person name="Koupaei S.K."/>
            <person name="Kim N.R."/>
            <person name="Zhang W."/>
            <person name="Traxler M.F."/>
        </authorList>
    </citation>
    <scope>NUCLEOTIDE SEQUENCE [LARGE SCALE GENOMIC DNA]</scope>
    <source>
        <strain evidence="2 3">F3</strain>
    </source>
</reference>
<gene>
    <name evidence="2" type="ORF">RW095_05440</name>
</gene>
<accession>A0ABZ0EB67</accession>
<feature type="compositionally biased region" description="Basic and acidic residues" evidence="1">
    <location>
        <begin position="37"/>
        <end position="46"/>
    </location>
</feature>
<evidence type="ECO:0000256" key="1">
    <source>
        <dbReference type="SAM" id="MobiDB-lite"/>
    </source>
</evidence>
<organism evidence="2 3">
    <name type="scientific">Paraburkholderia kirstenboschensis</name>
    <dbReference type="NCBI Taxonomy" id="1245436"/>
    <lineage>
        <taxon>Bacteria</taxon>
        <taxon>Pseudomonadati</taxon>
        <taxon>Pseudomonadota</taxon>
        <taxon>Betaproteobacteria</taxon>
        <taxon>Burkholderiales</taxon>
        <taxon>Burkholderiaceae</taxon>
        <taxon>Paraburkholderia</taxon>
    </lineage>
</organism>
<evidence type="ECO:0000313" key="2">
    <source>
        <dbReference type="EMBL" id="WOD13463.1"/>
    </source>
</evidence>
<dbReference type="Proteomes" id="UP001302652">
    <property type="component" value="Chromosome 3"/>
</dbReference>
<dbReference type="RefSeq" id="WP_317014982.1">
    <property type="nucleotide sequence ID" value="NZ_CP136511.1"/>
</dbReference>
<proteinExistence type="predicted"/>
<protein>
    <submittedName>
        <fullName evidence="2">Uncharacterized protein</fullName>
    </submittedName>
</protein>